<proteinExistence type="predicted"/>
<keyword evidence="5" id="KW-1185">Reference proteome</keyword>
<dbReference type="NCBIfam" id="TIGR01549">
    <property type="entry name" value="HAD-SF-IA-v1"/>
    <property type="match status" value="1"/>
</dbReference>
<keyword evidence="2" id="KW-0378">Hydrolase</keyword>
<organism evidence="4 5">
    <name type="scientific">Microlunatus phosphovorus (strain ATCC 700054 / DSM 10555 / JCM 9379 / NBRC 101784 / NCIMB 13414 / VKM Ac-1990 / NM-1)</name>
    <dbReference type="NCBI Taxonomy" id="1032480"/>
    <lineage>
        <taxon>Bacteria</taxon>
        <taxon>Bacillati</taxon>
        <taxon>Actinomycetota</taxon>
        <taxon>Actinomycetes</taxon>
        <taxon>Propionibacteriales</taxon>
        <taxon>Propionibacteriaceae</taxon>
        <taxon>Microlunatus</taxon>
    </lineage>
</organism>
<keyword evidence="3" id="KW-0460">Magnesium</keyword>
<dbReference type="GO" id="GO:0044281">
    <property type="term" value="P:small molecule metabolic process"/>
    <property type="evidence" value="ECO:0007669"/>
    <property type="project" value="UniProtKB-ARBA"/>
</dbReference>
<dbReference type="AlphaFoldDB" id="F5XQW1"/>
<protein>
    <recommendedName>
        <fullName evidence="6">Hydrolase</fullName>
    </recommendedName>
</protein>
<accession>F5XQW1</accession>
<dbReference type="InterPro" id="IPR023214">
    <property type="entry name" value="HAD_sf"/>
</dbReference>
<evidence type="ECO:0000256" key="1">
    <source>
        <dbReference type="ARBA" id="ARBA00001946"/>
    </source>
</evidence>
<dbReference type="InterPro" id="IPR051400">
    <property type="entry name" value="HAD-like_hydrolase"/>
</dbReference>
<reference evidence="4 5" key="1">
    <citation type="submission" date="2011-05" db="EMBL/GenBank/DDBJ databases">
        <title>Whole genome sequence of Microlunatus phosphovorus NM-1.</title>
        <authorList>
            <person name="Hosoyama A."/>
            <person name="Sasaki K."/>
            <person name="Harada T."/>
            <person name="Igarashi R."/>
            <person name="Kawakoshi A."/>
            <person name="Sasagawa M."/>
            <person name="Fukada J."/>
            <person name="Nakamura S."/>
            <person name="Katano Y."/>
            <person name="Hanada S."/>
            <person name="Kamagata Y."/>
            <person name="Nakamura N."/>
            <person name="Yamazaki S."/>
            <person name="Fujita N."/>
        </authorList>
    </citation>
    <scope>NUCLEOTIDE SEQUENCE [LARGE SCALE GENOMIC DNA]</scope>
    <source>
        <strain evidence="5">ATCC 700054 / DSM 10555 / JCM 9379 / NBRC 101784 / NCIMB 13414 / VKM Ac-1990 / NM-1</strain>
    </source>
</reference>
<dbReference type="GO" id="GO:0016787">
    <property type="term" value="F:hydrolase activity"/>
    <property type="evidence" value="ECO:0007669"/>
    <property type="project" value="UniProtKB-KW"/>
</dbReference>
<dbReference type="STRING" id="1032480.MLP_39690"/>
<dbReference type="InterPro" id="IPR006439">
    <property type="entry name" value="HAD-SF_hydro_IA"/>
</dbReference>
<dbReference type="PANTHER" id="PTHR46470">
    <property type="entry name" value="N-ACYLNEURAMINATE-9-PHOSPHATASE"/>
    <property type="match status" value="1"/>
</dbReference>
<evidence type="ECO:0008006" key="6">
    <source>
        <dbReference type="Google" id="ProtNLM"/>
    </source>
</evidence>
<dbReference type="Gene3D" id="3.40.50.1000">
    <property type="entry name" value="HAD superfamily/HAD-like"/>
    <property type="match status" value="1"/>
</dbReference>
<dbReference type="HOGENOM" id="CLU_2634130_0_0_11"/>
<dbReference type="EMBL" id="AP012204">
    <property type="protein sequence ID" value="BAK36983.1"/>
    <property type="molecule type" value="Genomic_DNA"/>
</dbReference>
<evidence type="ECO:0000256" key="3">
    <source>
        <dbReference type="ARBA" id="ARBA00022842"/>
    </source>
</evidence>
<gene>
    <name evidence="4" type="ordered locus">MLP_39690</name>
</gene>
<dbReference type="Pfam" id="PF13242">
    <property type="entry name" value="Hydrolase_like"/>
    <property type="match status" value="1"/>
</dbReference>
<sequence>MVCVSEELSAPKPPPLAFAAACAALGLPADQVLMVGDNPKTDIDGALAAGLHAAYISRDAVVERPGWGNRVRQLSRT</sequence>
<dbReference type="Proteomes" id="UP000007947">
    <property type="component" value="Chromosome"/>
</dbReference>
<comment type="cofactor">
    <cofactor evidence="1">
        <name>Mg(2+)</name>
        <dbReference type="ChEBI" id="CHEBI:18420"/>
    </cofactor>
</comment>
<dbReference type="SUPFAM" id="SSF56784">
    <property type="entry name" value="HAD-like"/>
    <property type="match status" value="1"/>
</dbReference>
<evidence type="ECO:0000256" key="2">
    <source>
        <dbReference type="ARBA" id="ARBA00022801"/>
    </source>
</evidence>
<dbReference type="eggNOG" id="COG0546">
    <property type="taxonomic scope" value="Bacteria"/>
</dbReference>
<name>F5XQW1_MICPN</name>
<evidence type="ECO:0000313" key="4">
    <source>
        <dbReference type="EMBL" id="BAK36983.1"/>
    </source>
</evidence>
<evidence type="ECO:0000313" key="5">
    <source>
        <dbReference type="Proteomes" id="UP000007947"/>
    </source>
</evidence>
<dbReference type="InterPro" id="IPR036412">
    <property type="entry name" value="HAD-like_sf"/>
</dbReference>
<dbReference type="KEGG" id="mph:MLP_39690"/>